<comment type="caution">
    <text evidence="1">The sequence shown here is derived from an EMBL/GenBank/DDBJ whole genome shotgun (WGS) entry which is preliminary data.</text>
</comment>
<proteinExistence type="predicted"/>
<protein>
    <recommendedName>
        <fullName evidence="2">PKD domain-containing protein</fullName>
    </recommendedName>
</protein>
<reference evidence="1" key="1">
    <citation type="journal article" date="2014" name="Front. Microbiol.">
        <title>High frequency of phylogenetically diverse reductive dehalogenase-homologous genes in deep subseafloor sedimentary metagenomes.</title>
        <authorList>
            <person name="Kawai M."/>
            <person name="Futagami T."/>
            <person name="Toyoda A."/>
            <person name="Takaki Y."/>
            <person name="Nishi S."/>
            <person name="Hori S."/>
            <person name="Arai W."/>
            <person name="Tsubouchi T."/>
            <person name="Morono Y."/>
            <person name="Uchiyama I."/>
            <person name="Ito T."/>
            <person name="Fujiyama A."/>
            <person name="Inagaki F."/>
            <person name="Takami H."/>
        </authorList>
    </citation>
    <scope>NUCLEOTIDE SEQUENCE</scope>
    <source>
        <strain evidence="1">Expedition CK06-06</strain>
    </source>
</reference>
<gene>
    <name evidence="1" type="ORF">S03H2_62948</name>
</gene>
<dbReference type="AlphaFoldDB" id="X1IF31"/>
<dbReference type="InterPro" id="IPR035986">
    <property type="entry name" value="PKD_dom_sf"/>
</dbReference>
<organism evidence="1">
    <name type="scientific">marine sediment metagenome</name>
    <dbReference type="NCBI Taxonomy" id="412755"/>
    <lineage>
        <taxon>unclassified sequences</taxon>
        <taxon>metagenomes</taxon>
        <taxon>ecological metagenomes</taxon>
    </lineage>
</organism>
<dbReference type="CDD" id="cd00146">
    <property type="entry name" value="PKD"/>
    <property type="match status" value="1"/>
</dbReference>
<feature type="non-terminal residue" evidence="1">
    <location>
        <position position="197"/>
    </location>
</feature>
<accession>X1IF31</accession>
<dbReference type="EMBL" id="BARU01040748">
    <property type="protein sequence ID" value="GAH80986.1"/>
    <property type="molecule type" value="Genomic_DNA"/>
</dbReference>
<evidence type="ECO:0000313" key="1">
    <source>
        <dbReference type="EMBL" id="GAH80986.1"/>
    </source>
</evidence>
<sequence>MVGTPYWSGEWLVIKCTAENLGTGKYWARAIPYPAGIPELCKAELSGTASERTCYCMISKSTAEGYIGKTVEVDLLDEAGSVRDYVYRTVPSLPTPTPTPTPVPKCSQNVRVVTSDGASVYAHVVWGDGADEYGTTPKVFVHRYEEGKTYTVTVSAAGYEDASQVITTCVPEFTLTLEKIVVYCTQEFLVKHPDGSI</sequence>
<dbReference type="SUPFAM" id="SSF49299">
    <property type="entry name" value="PKD domain"/>
    <property type="match status" value="1"/>
</dbReference>
<evidence type="ECO:0008006" key="2">
    <source>
        <dbReference type="Google" id="ProtNLM"/>
    </source>
</evidence>
<name>X1IF31_9ZZZZ</name>